<feature type="compositionally biased region" description="Basic and acidic residues" evidence="1">
    <location>
        <begin position="262"/>
        <end position="280"/>
    </location>
</feature>
<accession>A0A811BM39</accession>
<organism evidence="2 3">
    <name type="scientific">Pandoravirus japonicus</name>
    <dbReference type="NCBI Taxonomy" id="2823154"/>
    <lineage>
        <taxon>Viruses</taxon>
        <taxon>Pandoravirus</taxon>
    </lineage>
</organism>
<feature type="region of interest" description="Disordered" evidence="1">
    <location>
        <begin position="255"/>
        <end position="280"/>
    </location>
</feature>
<reference evidence="2" key="1">
    <citation type="submission" date="2021-04" db="EMBL/GenBank/DDBJ databases">
        <title>Draft Genome Sequence of Pandoravirus japonicus, Isolated from the Sabaishi River of Niigata, Japan.</title>
        <authorList>
            <person name="Hosokawa N."/>
            <person name="Takahashi H."/>
            <person name="Aoki K."/>
            <person name="Takemura M."/>
        </authorList>
    </citation>
    <scope>NUCLEOTIDE SEQUENCE</scope>
</reference>
<proteinExistence type="predicted"/>
<dbReference type="Proteomes" id="UP001253637">
    <property type="component" value="Segment"/>
</dbReference>
<protein>
    <submittedName>
        <fullName evidence="2">Uncharacterized protein</fullName>
    </submittedName>
</protein>
<evidence type="ECO:0000256" key="1">
    <source>
        <dbReference type="SAM" id="MobiDB-lite"/>
    </source>
</evidence>
<evidence type="ECO:0000313" key="3">
    <source>
        <dbReference type="Proteomes" id="UP001253637"/>
    </source>
</evidence>
<name>A0A811BM39_9VIRU</name>
<evidence type="ECO:0000313" key="2">
    <source>
        <dbReference type="EMBL" id="BCU02833.1"/>
    </source>
</evidence>
<sequence length="280" mass="28837">MDKVHYERMKRHGEITCALACDNAPRLASLLATGSGGHGDAVDLAAVIAVLATSGDLAGAVSPAPTSSVVARDDLSRACRSAASARLPTGDVPLLGLALFYGARRCVDRLIAGGAHMDATGAESVLVRFFATHAWREAAVCWGPCRLLQSRCHKRRVSPMIVAVAGGNRGSGSRVRFLDPLAVAQALAPFLAAVATTEEAAMRARLVAAVHTSVAALRREGGAPSAASVDSVLAVIGGDLAPQSSLCAARALSSSKNGATVHTDDPHARPIGTPDRERKL</sequence>
<dbReference type="EMBL" id="LC625835">
    <property type="protein sequence ID" value="BCU02833.1"/>
    <property type="molecule type" value="Genomic_DNA"/>
</dbReference>